<keyword evidence="3 5" id="KW-0378">Hydrolase</keyword>
<reference evidence="6 7" key="1">
    <citation type="journal article" date="2016" name="Nat. Commun.">
        <title>Thousands of microbial genomes shed light on interconnected biogeochemical processes in an aquifer system.</title>
        <authorList>
            <person name="Anantharaman K."/>
            <person name="Brown C.T."/>
            <person name="Hug L.A."/>
            <person name="Sharon I."/>
            <person name="Castelle C.J."/>
            <person name="Probst A.J."/>
            <person name="Thomas B.C."/>
            <person name="Singh A."/>
            <person name="Wilkins M.J."/>
            <person name="Karaoz U."/>
            <person name="Brodie E.L."/>
            <person name="Williams K.H."/>
            <person name="Hubbard S.S."/>
            <person name="Banfield J.F."/>
        </authorList>
    </citation>
    <scope>NUCLEOTIDE SEQUENCE [LARGE SCALE GENOMIC DNA]</scope>
</reference>
<dbReference type="PANTHER" id="PTHR10429">
    <property type="entry name" value="DNA-3-METHYLADENINE GLYCOSYLASE"/>
    <property type="match status" value="1"/>
</dbReference>
<dbReference type="STRING" id="1797580.A2Z61_00030"/>
<protein>
    <recommendedName>
        <fullName evidence="5">Putative 3-methyladenine DNA glycosylase</fullName>
        <ecNumber evidence="5">3.2.2.-</ecNumber>
    </recommendedName>
</protein>
<sequence>MRTILNKLFFNRQTLKVAEELLGKFIVKKNKKEEISAMITEVEVYDGFEDGASHAHKGKTDRNEIMFGDAGYWYVYLVYGMYNMLNIVTSKKNYPAAILIRGIECKGEKIDGPGKLTKFLKINKNFNKKKATQKIGLWIEDRGVKIKNSEIKRTPRIGVDYAGMCAEKPYRFVLIKK</sequence>
<dbReference type="GO" id="GO:0003905">
    <property type="term" value="F:alkylbase DNA N-glycosylase activity"/>
    <property type="evidence" value="ECO:0007669"/>
    <property type="project" value="InterPro"/>
</dbReference>
<proteinExistence type="inferred from homology"/>
<dbReference type="EMBL" id="MFAC01000005">
    <property type="protein sequence ID" value="OGD67733.1"/>
    <property type="molecule type" value="Genomic_DNA"/>
</dbReference>
<dbReference type="InterPro" id="IPR003180">
    <property type="entry name" value="MPG"/>
</dbReference>
<dbReference type="GO" id="GO:0003677">
    <property type="term" value="F:DNA binding"/>
    <property type="evidence" value="ECO:0007669"/>
    <property type="project" value="InterPro"/>
</dbReference>
<dbReference type="Gene3D" id="3.10.300.10">
    <property type="entry name" value="Methylpurine-DNA glycosylase (MPG)"/>
    <property type="match status" value="2"/>
</dbReference>
<evidence type="ECO:0000256" key="5">
    <source>
        <dbReference type="HAMAP-Rule" id="MF_00527"/>
    </source>
</evidence>
<evidence type="ECO:0000256" key="4">
    <source>
        <dbReference type="ARBA" id="ARBA00023204"/>
    </source>
</evidence>
<accession>A0A1F5EK56</accession>
<dbReference type="EC" id="3.2.2.-" evidence="5"/>
<evidence type="ECO:0000256" key="1">
    <source>
        <dbReference type="ARBA" id="ARBA00009232"/>
    </source>
</evidence>
<dbReference type="AlphaFoldDB" id="A0A1F5EK56"/>
<evidence type="ECO:0000313" key="7">
    <source>
        <dbReference type="Proteomes" id="UP000186029"/>
    </source>
</evidence>
<dbReference type="Pfam" id="PF02245">
    <property type="entry name" value="Pur_DNA_glyco"/>
    <property type="match status" value="1"/>
</dbReference>
<evidence type="ECO:0000313" key="6">
    <source>
        <dbReference type="EMBL" id="OGD67733.1"/>
    </source>
</evidence>
<evidence type="ECO:0000256" key="2">
    <source>
        <dbReference type="ARBA" id="ARBA00022763"/>
    </source>
</evidence>
<dbReference type="Proteomes" id="UP000186029">
    <property type="component" value="Unassembled WGS sequence"/>
</dbReference>
<organism evidence="6 7">
    <name type="scientific">Candidatus Campbellbacteria bacterium RIFCSPLOWO2_02_35_12</name>
    <dbReference type="NCBI Taxonomy" id="1797580"/>
    <lineage>
        <taxon>Bacteria</taxon>
        <taxon>Candidatus Campbelliibacteriota</taxon>
    </lineage>
</organism>
<dbReference type="PANTHER" id="PTHR10429:SF0">
    <property type="entry name" value="DNA-3-METHYLADENINE GLYCOSYLASE"/>
    <property type="match status" value="1"/>
</dbReference>
<dbReference type="CDD" id="cd00540">
    <property type="entry name" value="AAG"/>
    <property type="match status" value="1"/>
</dbReference>
<comment type="similarity">
    <text evidence="1 5">Belongs to the DNA glycosylase MPG family.</text>
</comment>
<gene>
    <name evidence="6" type="ORF">A2Z61_00030</name>
</gene>
<dbReference type="NCBIfam" id="TIGR00567">
    <property type="entry name" value="3mg"/>
    <property type="match status" value="1"/>
</dbReference>
<evidence type="ECO:0000256" key="3">
    <source>
        <dbReference type="ARBA" id="ARBA00022801"/>
    </source>
</evidence>
<dbReference type="SUPFAM" id="SSF50486">
    <property type="entry name" value="FMT C-terminal domain-like"/>
    <property type="match status" value="1"/>
</dbReference>
<keyword evidence="2 5" id="KW-0227">DNA damage</keyword>
<name>A0A1F5EK56_9BACT</name>
<dbReference type="InterPro" id="IPR036995">
    <property type="entry name" value="MPG_sf"/>
</dbReference>
<dbReference type="HAMAP" id="MF_00527">
    <property type="entry name" value="3MGH"/>
    <property type="match status" value="1"/>
</dbReference>
<comment type="caution">
    <text evidence="6">The sequence shown here is derived from an EMBL/GenBank/DDBJ whole genome shotgun (WGS) entry which is preliminary data.</text>
</comment>
<dbReference type="InterPro" id="IPR011034">
    <property type="entry name" value="Formyl_transferase-like_C_sf"/>
</dbReference>
<keyword evidence="4 5" id="KW-0234">DNA repair</keyword>
<dbReference type="GO" id="GO:0006284">
    <property type="term" value="P:base-excision repair"/>
    <property type="evidence" value="ECO:0007669"/>
    <property type="project" value="InterPro"/>
</dbReference>